<evidence type="ECO:0000259" key="6">
    <source>
        <dbReference type="PROSITE" id="PS00434"/>
    </source>
</evidence>
<dbReference type="Pfam" id="PF00447">
    <property type="entry name" value="HSF_DNA-bind"/>
    <property type="match status" value="1"/>
</dbReference>
<protein>
    <recommendedName>
        <fullName evidence="6">HSF-type DNA-binding domain-containing protein</fullName>
    </recommendedName>
</protein>
<dbReference type="GO" id="GO:0003700">
    <property type="term" value="F:DNA-binding transcription factor activity"/>
    <property type="evidence" value="ECO:0007669"/>
    <property type="project" value="InterPro"/>
</dbReference>
<dbReference type="PROSITE" id="PS00434">
    <property type="entry name" value="HSF_DOMAIN"/>
    <property type="match status" value="1"/>
</dbReference>
<evidence type="ECO:0000256" key="4">
    <source>
        <dbReference type="RuleBase" id="RU004020"/>
    </source>
</evidence>
<dbReference type="InterPro" id="IPR036390">
    <property type="entry name" value="WH_DNA-bd_sf"/>
</dbReference>
<reference evidence="7 8" key="1">
    <citation type="submission" date="2016-11" db="EMBL/GenBank/DDBJ databases">
        <title>The macronuclear genome of Stentor coeruleus: a giant cell with tiny introns.</title>
        <authorList>
            <person name="Slabodnick M."/>
            <person name="Ruby J.G."/>
            <person name="Reiff S.B."/>
            <person name="Swart E.C."/>
            <person name="Gosai S."/>
            <person name="Prabakaran S."/>
            <person name="Witkowska E."/>
            <person name="Larue G.E."/>
            <person name="Fisher S."/>
            <person name="Freeman R.M."/>
            <person name="Gunawardena J."/>
            <person name="Chu W."/>
            <person name="Stover N.A."/>
            <person name="Gregory B.D."/>
            <person name="Nowacki M."/>
            <person name="Derisi J."/>
            <person name="Roy S.W."/>
            <person name="Marshall W.F."/>
            <person name="Sood P."/>
        </authorList>
    </citation>
    <scope>NUCLEOTIDE SEQUENCE [LARGE SCALE GENOMIC DNA]</scope>
    <source>
        <strain evidence="7">WM001</strain>
    </source>
</reference>
<dbReference type="PANTHER" id="PTHR10015:SF206">
    <property type="entry name" value="HSF-TYPE DNA-BINDING DOMAIN-CONTAINING PROTEIN"/>
    <property type="match status" value="1"/>
</dbReference>
<evidence type="ECO:0000256" key="5">
    <source>
        <dbReference type="SAM" id="Coils"/>
    </source>
</evidence>
<evidence type="ECO:0000256" key="3">
    <source>
        <dbReference type="ARBA" id="ARBA00023242"/>
    </source>
</evidence>
<dbReference type="PRINTS" id="PR00056">
    <property type="entry name" value="HSFDOMAIN"/>
</dbReference>
<organism evidence="7 8">
    <name type="scientific">Stentor coeruleus</name>
    <dbReference type="NCBI Taxonomy" id="5963"/>
    <lineage>
        <taxon>Eukaryota</taxon>
        <taxon>Sar</taxon>
        <taxon>Alveolata</taxon>
        <taxon>Ciliophora</taxon>
        <taxon>Postciliodesmatophora</taxon>
        <taxon>Heterotrichea</taxon>
        <taxon>Heterotrichida</taxon>
        <taxon>Stentoridae</taxon>
        <taxon>Stentor</taxon>
    </lineage>
</organism>
<dbReference type="FunFam" id="1.10.10.10:FF:000334">
    <property type="entry name" value="Heat shock factor protein 2"/>
    <property type="match status" value="1"/>
</dbReference>
<dbReference type="Proteomes" id="UP000187209">
    <property type="component" value="Unassembled WGS sequence"/>
</dbReference>
<comment type="similarity">
    <text evidence="4">Belongs to the HSF family.</text>
</comment>
<dbReference type="SUPFAM" id="SSF46785">
    <property type="entry name" value="Winged helix' DNA-binding domain"/>
    <property type="match status" value="1"/>
</dbReference>
<feature type="domain" description="HSF-type DNA-binding" evidence="6">
    <location>
        <begin position="33"/>
        <end position="57"/>
    </location>
</feature>
<dbReference type="AlphaFoldDB" id="A0A1R2BTT2"/>
<dbReference type="EMBL" id="MPUH01000433">
    <property type="protein sequence ID" value="OMJ80218.1"/>
    <property type="molecule type" value="Genomic_DNA"/>
</dbReference>
<comment type="caution">
    <text evidence="7">The sequence shown here is derived from an EMBL/GenBank/DDBJ whole genome shotgun (WGS) entry which is preliminary data.</text>
</comment>
<proteinExistence type="inferred from homology"/>
<dbReference type="SMART" id="SM00415">
    <property type="entry name" value="HSF"/>
    <property type="match status" value="1"/>
</dbReference>
<evidence type="ECO:0000313" key="7">
    <source>
        <dbReference type="EMBL" id="OMJ80218.1"/>
    </source>
</evidence>
<dbReference type="PANTHER" id="PTHR10015">
    <property type="entry name" value="HEAT SHOCK TRANSCRIPTION FACTOR"/>
    <property type="match status" value="1"/>
</dbReference>
<dbReference type="Gene3D" id="1.10.10.10">
    <property type="entry name" value="Winged helix-like DNA-binding domain superfamily/Winged helix DNA-binding domain"/>
    <property type="match status" value="1"/>
</dbReference>
<dbReference type="OrthoDB" id="60033at2759"/>
<evidence type="ECO:0000313" key="8">
    <source>
        <dbReference type="Proteomes" id="UP000187209"/>
    </source>
</evidence>
<dbReference type="GO" id="GO:0005634">
    <property type="term" value="C:nucleus"/>
    <property type="evidence" value="ECO:0007669"/>
    <property type="project" value="UniProtKB-SubCell"/>
</dbReference>
<gene>
    <name evidence="7" type="ORF">SteCoe_19581</name>
</gene>
<evidence type="ECO:0000256" key="2">
    <source>
        <dbReference type="ARBA" id="ARBA00023125"/>
    </source>
</evidence>
<keyword evidence="5" id="KW-0175">Coiled coil</keyword>
<dbReference type="GO" id="GO:0043565">
    <property type="term" value="F:sequence-specific DNA binding"/>
    <property type="evidence" value="ECO:0007669"/>
    <property type="project" value="InterPro"/>
</dbReference>
<keyword evidence="3" id="KW-0539">Nucleus</keyword>
<dbReference type="InterPro" id="IPR036388">
    <property type="entry name" value="WH-like_DNA-bd_sf"/>
</dbReference>
<keyword evidence="2" id="KW-0238">DNA-binding</keyword>
<name>A0A1R2BTT2_9CILI</name>
<sequence length="254" mass="29738">MLSNNSLSSIVSWSSDGTEFMILSMNEFTDKVLPMYFKHSNFASFIRQLNMYDFHKLRSGTQELIYQHPLFIRGRSELLKEIKRKTSDSAWPIIQKSSQKSSIDPMINKLIQIHKKNINYESQIQSLEEKVTNLVDQNKLLADQLWENKDFIKKIESALMYFARYIKNNGGFEDLAFSRPAFENILSITERPHESLKKKHKIVDDYMPQSPLVFSDFDEDIAFGYGENRESCSEIDPNSEIMFDCEKIEFLLDQ</sequence>
<evidence type="ECO:0000256" key="1">
    <source>
        <dbReference type="ARBA" id="ARBA00004123"/>
    </source>
</evidence>
<comment type="subcellular location">
    <subcellularLocation>
        <location evidence="1">Nucleus</location>
    </subcellularLocation>
</comment>
<keyword evidence="8" id="KW-1185">Reference proteome</keyword>
<dbReference type="InterPro" id="IPR000232">
    <property type="entry name" value="HSF_DNA-bd"/>
</dbReference>
<feature type="coiled-coil region" evidence="5">
    <location>
        <begin position="110"/>
        <end position="144"/>
    </location>
</feature>
<accession>A0A1R2BTT2</accession>